<reference evidence="2 3" key="1">
    <citation type="submission" date="2021-05" db="EMBL/GenBank/DDBJ databases">
        <title>Comparative genomic studies on the polysaccharide-degrading batcterial strains of the Flammeovirga genus.</title>
        <authorList>
            <person name="Zewei F."/>
            <person name="Zheng Z."/>
            <person name="Yu L."/>
            <person name="Ruyue G."/>
            <person name="Yanhong M."/>
            <person name="Yuanyuan C."/>
            <person name="Jingyan G."/>
            <person name="Wenjun H."/>
        </authorList>
    </citation>
    <scope>NUCLEOTIDE SEQUENCE [LARGE SCALE GENOMIC DNA]</scope>
    <source>
        <strain evidence="2 3">YS10</strain>
    </source>
</reference>
<keyword evidence="3" id="KW-1185">Reference proteome</keyword>
<protein>
    <submittedName>
        <fullName evidence="2">DUF3885 domain-containing protein</fullName>
    </submittedName>
</protein>
<evidence type="ECO:0000313" key="3">
    <source>
        <dbReference type="Proteomes" id="UP000682802"/>
    </source>
</evidence>
<gene>
    <name evidence="2" type="ORF">KM029_19830</name>
</gene>
<sequence length="212" mass="25025">MLREELQSYLDKVYPNSKINLPRSFSKEIHIRFELGGEQDLGSLKRVNQAVDRSLKLINDVFYNTEEVIVLIYDYNSLKSINGYLHNQFTQEAFKSFYNNVELINIECSSEIEMSPQDEKVKARIIIGKLPLKEINFENILKGIANYEMGFDPAVEQNILFFNTEKNIAFEMYDDRGCYVWSNSVSNIKDMYVKRNNWIVEYHKTEIEKQFK</sequence>
<dbReference type="EMBL" id="CP076129">
    <property type="protein sequence ID" value="QWG09934.1"/>
    <property type="molecule type" value="Genomic_DNA"/>
</dbReference>
<evidence type="ECO:0000259" key="1">
    <source>
        <dbReference type="Pfam" id="PF13021"/>
    </source>
</evidence>
<proteinExistence type="predicted"/>
<name>A0ABX8H2P1_9BACT</name>
<dbReference type="InterPro" id="IPR024976">
    <property type="entry name" value="DUF3885"/>
</dbReference>
<dbReference type="RefSeq" id="WP_144076591.1">
    <property type="nucleotide sequence ID" value="NZ_CP076129.1"/>
</dbReference>
<dbReference type="Pfam" id="PF13021">
    <property type="entry name" value="DUF3885"/>
    <property type="match status" value="1"/>
</dbReference>
<feature type="domain" description="DUF3885" evidence="1">
    <location>
        <begin position="6"/>
        <end position="203"/>
    </location>
</feature>
<dbReference type="Proteomes" id="UP000682802">
    <property type="component" value="Chromosome 2"/>
</dbReference>
<accession>A0ABX8H2P1</accession>
<organism evidence="2 3">
    <name type="scientific">Flammeovirga kamogawensis</name>
    <dbReference type="NCBI Taxonomy" id="373891"/>
    <lineage>
        <taxon>Bacteria</taxon>
        <taxon>Pseudomonadati</taxon>
        <taxon>Bacteroidota</taxon>
        <taxon>Cytophagia</taxon>
        <taxon>Cytophagales</taxon>
        <taxon>Flammeovirgaceae</taxon>
        <taxon>Flammeovirga</taxon>
    </lineage>
</organism>
<evidence type="ECO:0000313" key="2">
    <source>
        <dbReference type="EMBL" id="QWG09934.1"/>
    </source>
</evidence>